<dbReference type="RefSeq" id="WP_217966571.1">
    <property type="nucleotide sequence ID" value="NZ_JAHTBN010000016.1"/>
</dbReference>
<proteinExistence type="inferred from homology"/>
<keyword evidence="3" id="KW-0238">DNA-binding</keyword>
<evidence type="ECO:0000313" key="7">
    <source>
        <dbReference type="Proteomes" id="UP001595848"/>
    </source>
</evidence>
<accession>A0ABV8P1H3</accession>
<comment type="caution">
    <text evidence="6">The sequence shown here is derived from an EMBL/GenBank/DDBJ whole genome shotgun (WGS) entry which is preliminary data.</text>
</comment>
<gene>
    <name evidence="6" type="ORF">ACFOY1_19010</name>
</gene>
<evidence type="ECO:0000256" key="2">
    <source>
        <dbReference type="ARBA" id="ARBA00023015"/>
    </source>
</evidence>
<reference evidence="7" key="1">
    <citation type="journal article" date="2019" name="Int. J. Syst. Evol. Microbiol.">
        <title>The Global Catalogue of Microorganisms (GCM) 10K type strain sequencing project: providing services to taxonomists for standard genome sequencing and annotation.</title>
        <authorList>
            <consortium name="The Broad Institute Genomics Platform"/>
            <consortium name="The Broad Institute Genome Sequencing Center for Infectious Disease"/>
            <person name="Wu L."/>
            <person name="Ma J."/>
        </authorList>
    </citation>
    <scope>NUCLEOTIDE SEQUENCE [LARGE SCALE GENOMIC DNA]</scope>
    <source>
        <strain evidence="7">LMG 24813</strain>
    </source>
</reference>
<dbReference type="InterPro" id="IPR000847">
    <property type="entry name" value="LysR_HTH_N"/>
</dbReference>
<keyword evidence="7" id="KW-1185">Reference proteome</keyword>
<dbReference type="PANTHER" id="PTHR30346">
    <property type="entry name" value="TRANSCRIPTIONAL DUAL REGULATOR HCAR-RELATED"/>
    <property type="match status" value="1"/>
</dbReference>
<evidence type="ECO:0000259" key="5">
    <source>
        <dbReference type="PROSITE" id="PS50931"/>
    </source>
</evidence>
<dbReference type="PANTHER" id="PTHR30346:SF28">
    <property type="entry name" value="HTH-TYPE TRANSCRIPTIONAL REGULATOR CYNR"/>
    <property type="match status" value="1"/>
</dbReference>
<organism evidence="6 7">
    <name type="scientific">Candidimonas humi</name>
    <dbReference type="NCBI Taxonomy" id="683355"/>
    <lineage>
        <taxon>Bacteria</taxon>
        <taxon>Pseudomonadati</taxon>
        <taxon>Pseudomonadota</taxon>
        <taxon>Betaproteobacteria</taxon>
        <taxon>Burkholderiales</taxon>
        <taxon>Alcaligenaceae</taxon>
        <taxon>Candidimonas</taxon>
    </lineage>
</organism>
<name>A0ABV8P1H3_9BURK</name>
<keyword evidence="4" id="KW-0804">Transcription</keyword>
<dbReference type="PROSITE" id="PS50931">
    <property type="entry name" value="HTH_LYSR"/>
    <property type="match status" value="1"/>
</dbReference>
<dbReference type="Pfam" id="PF03466">
    <property type="entry name" value="LysR_substrate"/>
    <property type="match status" value="1"/>
</dbReference>
<evidence type="ECO:0000256" key="1">
    <source>
        <dbReference type="ARBA" id="ARBA00009437"/>
    </source>
</evidence>
<feature type="domain" description="HTH lysR-type" evidence="5">
    <location>
        <begin position="1"/>
        <end position="58"/>
    </location>
</feature>
<dbReference type="Proteomes" id="UP001595848">
    <property type="component" value="Unassembled WGS sequence"/>
</dbReference>
<dbReference type="InterPro" id="IPR005119">
    <property type="entry name" value="LysR_subst-bd"/>
</dbReference>
<dbReference type="EMBL" id="JBHSBV010000008">
    <property type="protein sequence ID" value="MFC4203045.1"/>
    <property type="molecule type" value="Genomic_DNA"/>
</dbReference>
<evidence type="ECO:0000256" key="4">
    <source>
        <dbReference type="ARBA" id="ARBA00023163"/>
    </source>
</evidence>
<evidence type="ECO:0000256" key="3">
    <source>
        <dbReference type="ARBA" id="ARBA00023125"/>
    </source>
</evidence>
<protein>
    <submittedName>
        <fullName evidence="6">LysR family transcriptional regulator</fullName>
    </submittedName>
</protein>
<evidence type="ECO:0000313" key="6">
    <source>
        <dbReference type="EMBL" id="MFC4203045.1"/>
    </source>
</evidence>
<sequence length="292" mass="32398">MDTNFLVNFLSVVETGSIAEAARRANLSPTALSQQVRALEKELGVQLTTRAGRTVVPTESGRRILDLARALQQNVNAIRSAAVDSEQARELRLGTINTTLQSFVPDTLAALTRARPQLNVFIETGVAEHLLEHVQASDIDCAIVPLPQFELPKRLNWKLLVAEPLILLAPGYMAAHDPHLLLCREPFIRYNRQTWGGRLADNYLREAGIAPKERFELSSLVAIAIMVDRGLGVSLIPDSMYPAPPGLNLVKHALPMPSEPRRIGMVWQRACPREELILDFIGRAEKIIAAWR</sequence>
<keyword evidence="2" id="KW-0805">Transcription regulation</keyword>
<comment type="similarity">
    <text evidence="1">Belongs to the LysR transcriptional regulatory family.</text>
</comment>
<dbReference type="Pfam" id="PF00126">
    <property type="entry name" value="HTH_1"/>
    <property type="match status" value="1"/>
</dbReference>